<keyword evidence="2" id="KW-0732">Signal</keyword>
<dbReference type="Proteomes" id="UP000549971">
    <property type="component" value="Unassembled WGS sequence"/>
</dbReference>
<dbReference type="PROSITE" id="PS51257">
    <property type="entry name" value="PROKAR_LIPOPROTEIN"/>
    <property type="match status" value="1"/>
</dbReference>
<dbReference type="AlphaFoldDB" id="A0A7W9JD76"/>
<accession>A0A7W9JD76</accession>
<feature type="chain" id="PRO_5039350000" evidence="2">
    <location>
        <begin position="22"/>
        <end position="165"/>
    </location>
</feature>
<organism evidence="3 4">
    <name type="scientific">Kribbella italica</name>
    <dbReference type="NCBI Taxonomy" id="1540520"/>
    <lineage>
        <taxon>Bacteria</taxon>
        <taxon>Bacillati</taxon>
        <taxon>Actinomycetota</taxon>
        <taxon>Actinomycetes</taxon>
        <taxon>Propionibacteriales</taxon>
        <taxon>Kribbellaceae</taxon>
        <taxon>Kribbella</taxon>
    </lineage>
</organism>
<sequence length="165" mass="16573">MTMLRTLLVVPVLALALASCGDSGSTGVATADQPSASAAPATTAPPAATGFSECMAGYGLEVNDPKPGEGLGIDPKVAQNPGFDAAMQACKKYLTGGERTASSDPADLAKYKAFAECVRANGLPDFPDPKPGGDGGLFGEGFDRNSPAFQNAAKKCNHHLSGAAG</sequence>
<proteinExistence type="predicted"/>
<gene>
    <name evidence="3" type="ORF">HDA39_006578</name>
</gene>
<comment type="caution">
    <text evidence="3">The sequence shown here is derived from an EMBL/GenBank/DDBJ whole genome shotgun (WGS) entry which is preliminary data.</text>
</comment>
<feature type="signal peptide" evidence="2">
    <location>
        <begin position="1"/>
        <end position="21"/>
    </location>
</feature>
<evidence type="ECO:0000313" key="4">
    <source>
        <dbReference type="Proteomes" id="UP000549971"/>
    </source>
</evidence>
<reference evidence="3 4" key="1">
    <citation type="submission" date="2020-08" db="EMBL/GenBank/DDBJ databases">
        <title>Sequencing the genomes of 1000 actinobacteria strains.</title>
        <authorList>
            <person name="Klenk H.-P."/>
        </authorList>
    </citation>
    <scope>NUCLEOTIDE SEQUENCE [LARGE SCALE GENOMIC DNA]</scope>
    <source>
        <strain evidence="3 4">DSM 28967</strain>
    </source>
</reference>
<name>A0A7W9JD76_9ACTN</name>
<keyword evidence="4" id="KW-1185">Reference proteome</keyword>
<protein>
    <submittedName>
        <fullName evidence="3">Uncharacterized protein</fullName>
    </submittedName>
</protein>
<feature type="region of interest" description="Disordered" evidence="1">
    <location>
        <begin position="125"/>
        <end position="144"/>
    </location>
</feature>
<evidence type="ECO:0000256" key="2">
    <source>
        <dbReference type="SAM" id="SignalP"/>
    </source>
</evidence>
<dbReference type="EMBL" id="JACHMY010000001">
    <property type="protein sequence ID" value="MBB5839844.1"/>
    <property type="molecule type" value="Genomic_DNA"/>
</dbReference>
<evidence type="ECO:0000313" key="3">
    <source>
        <dbReference type="EMBL" id="MBB5839844.1"/>
    </source>
</evidence>
<evidence type="ECO:0000256" key="1">
    <source>
        <dbReference type="SAM" id="MobiDB-lite"/>
    </source>
</evidence>
<dbReference type="RefSeq" id="WP_184801784.1">
    <property type="nucleotide sequence ID" value="NZ_JACHMY010000001.1"/>
</dbReference>